<dbReference type="Proteomes" id="UP000481861">
    <property type="component" value="Unassembled WGS sequence"/>
</dbReference>
<accession>A0A7C8M883</accession>
<dbReference type="EMBL" id="JAADJZ010000011">
    <property type="protein sequence ID" value="KAF2871456.1"/>
    <property type="molecule type" value="Genomic_DNA"/>
</dbReference>
<feature type="compositionally biased region" description="Pro residues" evidence="1">
    <location>
        <begin position="759"/>
        <end position="774"/>
    </location>
</feature>
<feature type="compositionally biased region" description="Polar residues" evidence="1">
    <location>
        <begin position="332"/>
        <end position="345"/>
    </location>
</feature>
<proteinExistence type="predicted"/>
<feature type="region of interest" description="Disordered" evidence="1">
    <location>
        <begin position="179"/>
        <end position="227"/>
    </location>
</feature>
<dbReference type="AlphaFoldDB" id="A0A7C8M883"/>
<name>A0A7C8M883_9PLEO</name>
<feature type="compositionally biased region" description="Polar residues" evidence="1">
    <location>
        <begin position="819"/>
        <end position="835"/>
    </location>
</feature>
<feature type="region of interest" description="Disordered" evidence="1">
    <location>
        <begin position="240"/>
        <end position="268"/>
    </location>
</feature>
<feature type="compositionally biased region" description="Pro residues" evidence="1">
    <location>
        <begin position="423"/>
        <end position="437"/>
    </location>
</feature>
<feature type="compositionally biased region" description="Low complexity" evidence="1">
    <location>
        <begin position="191"/>
        <end position="207"/>
    </location>
</feature>
<feature type="compositionally biased region" description="Polar residues" evidence="1">
    <location>
        <begin position="594"/>
        <end position="608"/>
    </location>
</feature>
<feature type="compositionally biased region" description="Polar residues" evidence="1">
    <location>
        <begin position="459"/>
        <end position="469"/>
    </location>
</feature>
<feature type="compositionally biased region" description="Low complexity" evidence="1">
    <location>
        <begin position="559"/>
        <end position="570"/>
    </location>
</feature>
<feature type="compositionally biased region" description="Polar residues" evidence="1">
    <location>
        <begin position="52"/>
        <end position="74"/>
    </location>
</feature>
<organism evidence="2 3">
    <name type="scientific">Massariosphaeria phaeospora</name>
    <dbReference type="NCBI Taxonomy" id="100035"/>
    <lineage>
        <taxon>Eukaryota</taxon>
        <taxon>Fungi</taxon>
        <taxon>Dikarya</taxon>
        <taxon>Ascomycota</taxon>
        <taxon>Pezizomycotina</taxon>
        <taxon>Dothideomycetes</taxon>
        <taxon>Pleosporomycetidae</taxon>
        <taxon>Pleosporales</taxon>
        <taxon>Pleosporales incertae sedis</taxon>
        <taxon>Massariosphaeria</taxon>
    </lineage>
</organism>
<feature type="compositionally biased region" description="Polar residues" evidence="1">
    <location>
        <begin position="514"/>
        <end position="538"/>
    </location>
</feature>
<keyword evidence="3" id="KW-1185">Reference proteome</keyword>
<sequence length="916" mass="100351">MNRQFSFAQENEVLHVDIHVEGRFKTPAPGDGDIVDLSSSLPDFECPKDGFGNNTDGRLLGSSNVPRTNDMSTEAQEDCLTRDSETARQISVERVPEMGQPRLGRGQRSSGASHHILNGNAGADSGMFRDNYQTDMSPEGKPSRNPRRYSHHDDVAVSAETKARWEMLRVLAGVRNTSTEVTKDDTSTLDSRAASLRRSGSGLSRSLSGRRARSHDIDSERHAPGLRPLLLVKKNSIKGSTMTDRMNSSNETTTHPTLPQIKDMTSSRPLTHEIPASLRAGNHSLPFQPNPGMANSNPQSYGMSPAQFNRPPSNDTRPLPPQSRPQMPAQVMPQSHQATVQNPRSDAQAPSCRPITVHQAPSVVETHVPQNRPLQPAQQYFINPGKPQTPLGQPSPVFQQPAIQPRPAQPPPVFQQPAIQPRPAQPPLVPQHPPTQTPPLHQQEYPRPNPRPNPSQSQTQSLHPPQQSAVPPATQPDARPIQGQPLPLSHQGAQPSVPRPSAQLTQGRPLPPSHQGSLPATARLSSQPTAKPNGQQSAMPGVHPAARPVSQQPLRLSGQQAPRPSVQQPQSRPPIPQLPQSQRPNAHAPPVGTSGPQPQMPAQSQQRMSNSNSSSHRPLGELSSHSGLGNTLPVVHLPRQQPHHVPVSVPHASTPQHATLPRQQQQQQPQQGPVTHTAIAQHVIPLRLSQRQYPIPQHRHPQQEEQQQHRPQQPQQPQHAQQYQSQVAPPVPAPPALPSQIRPSSPLRRRHTTATYPRSTPPPPTFLPPQPHRPINPTDSDAPTNINPILPPTDIPSTSSKIHNEAPLFDPATDISRPDSASNHTALTPSASMATEPTRDVALTPARLLEILGEGRIPEELYEEGTEAQASLTTLMMYGMMWFMEFYYPVGADGKEEKLRSMLPFEEWCERRGLAL</sequence>
<comment type="caution">
    <text evidence="2">The sequence shown here is derived from an EMBL/GenBank/DDBJ whole genome shotgun (WGS) entry which is preliminary data.</text>
</comment>
<feature type="region of interest" description="Disordered" evidence="1">
    <location>
        <begin position="378"/>
        <end position="675"/>
    </location>
</feature>
<feature type="region of interest" description="Disordered" evidence="1">
    <location>
        <begin position="697"/>
        <end position="837"/>
    </location>
</feature>
<feature type="compositionally biased region" description="Basic and acidic residues" evidence="1">
    <location>
        <begin position="214"/>
        <end position="223"/>
    </location>
</feature>
<feature type="compositionally biased region" description="Polar residues" evidence="1">
    <location>
        <begin position="293"/>
        <end position="316"/>
    </location>
</feature>
<feature type="compositionally biased region" description="Polar residues" evidence="1">
    <location>
        <begin position="549"/>
        <end position="558"/>
    </location>
</feature>
<evidence type="ECO:0000256" key="1">
    <source>
        <dbReference type="SAM" id="MobiDB-lite"/>
    </source>
</evidence>
<gene>
    <name evidence="2" type="ORF">BDV95DRAFT_668100</name>
</gene>
<reference evidence="2 3" key="1">
    <citation type="submission" date="2020-01" db="EMBL/GenBank/DDBJ databases">
        <authorList>
            <consortium name="DOE Joint Genome Institute"/>
            <person name="Haridas S."/>
            <person name="Albert R."/>
            <person name="Binder M."/>
            <person name="Bloem J."/>
            <person name="Labutti K."/>
            <person name="Salamov A."/>
            <person name="Andreopoulos B."/>
            <person name="Baker S.E."/>
            <person name="Barry K."/>
            <person name="Bills G."/>
            <person name="Bluhm B.H."/>
            <person name="Cannon C."/>
            <person name="Castanera R."/>
            <person name="Culley D.E."/>
            <person name="Daum C."/>
            <person name="Ezra D."/>
            <person name="Gonzalez J.B."/>
            <person name="Henrissat B."/>
            <person name="Kuo A."/>
            <person name="Liang C."/>
            <person name="Lipzen A."/>
            <person name="Lutzoni F."/>
            <person name="Magnuson J."/>
            <person name="Mondo S."/>
            <person name="Nolan M."/>
            <person name="Ohm R."/>
            <person name="Pangilinan J."/>
            <person name="Park H.-J.H."/>
            <person name="Ramirez L."/>
            <person name="Alfaro M."/>
            <person name="Sun H."/>
            <person name="Tritt A."/>
            <person name="Yoshinaga Y."/>
            <person name="Zwiers L.-H.L."/>
            <person name="Turgeon B.G."/>
            <person name="Goodwin S.B."/>
            <person name="Spatafora J.W."/>
            <person name="Crous P.W."/>
            <person name="Grigoriev I.V."/>
        </authorList>
    </citation>
    <scope>NUCLEOTIDE SEQUENCE [LARGE SCALE GENOMIC DNA]</scope>
    <source>
        <strain evidence="2 3">CBS 611.86</strain>
    </source>
</reference>
<feature type="compositionally biased region" description="Polar residues" evidence="1">
    <location>
        <begin position="777"/>
        <end position="787"/>
    </location>
</feature>
<feature type="region of interest" description="Disordered" evidence="1">
    <location>
        <begin position="280"/>
        <end position="352"/>
    </location>
</feature>
<evidence type="ECO:0000313" key="2">
    <source>
        <dbReference type="EMBL" id="KAF2871456.1"/>
    </source>
</evidence>
<evidence type="ECO:0000313" key="3">
    <source>
        <dbReference type="Proteomes" id="UP000481861"/>
    </source>
</evidence>
<feature type="region of interest" description="Disordered" evidence="1">
    <location>
        <begin position="48"/>
        <end position="151"/>
    </location>
</feature>
<feature type="compositionally biased region" description="Low complexity" evidence="1">
    <location>
        <begin position="709"/>
        <end position="728"/>
    </location>
</feature>
<protein>
    <submittedName>
        <fullName evidence="2">Uncharacterized protein</fullName>
    </submittedName>
</protein>